<keyword evidence="12" id="KW-1185">Reference proteome</keyword>
<evidence type="ECO:0000256" key="6">
    <source>
        <dbReference type="ARBA" id="ARBA00023295"/>
    </source>
</evidence>
<evidence type="ECO:0000256" key="4">
    <source>
        <dbReference type="ARBA" id="ARBA00022737"/>
    </source>
</evidence>
<dbReference type="GO" id="GO:0004557">
    <property type="term" value="F:alpha-galactosidase activity"/>
    <property type="evidence" value="ECO:0007669"/>
    <property type="project" value="UniProtKB-EC"/>
</dbReference>
<comment type="catalytic activity">
    <reaction evidence="1">
        <text>Hydrolysis of terminal, non-reducing alpha-D-galactose residues in alpha-D-galactosides, including galactose oligosaccharides, galactomannans and galactolipids.</text>
        <dbReference type="EC" id="3.2.1.22"/>
    </reaction>
</comment>
<keyword evidence="4" id="KW-0677">Repeat</keyword>
<feature type="domain" description="Right handed beta helix" evidence="8">
    <location>
        <begin position="419"/>
        <end position="598"/>
    </location>
</feature>
<dbReference type="InterPro" id="IPR011050">
    <property type="entry name" value="Pectin_lyase_fold/virulence"/>
</dbReference>
<dbReference type="InterPro" id="IPR039448">
    <property type="entry name" value="Beta_helix"/>
</dbReference>
<dbReference type="Pfam" id="PF23764">
    <property type="entry name" value="Beta-barrel_GLAA-B_II"/>
    <property type="match status" value="1"/>
</dbReference>
<evidence type="ECO:0000313" key="12">
    <source>
        <dbReference type="Proteomes" id="UP000179797"/>
    </source>
</evidence>
<evidence type="ECO:0000256" key="7">
    <source>
        <dbReference type="SAM" id="SignalP"/>
    </source>
</evidence>
<keyword evidence="6" id="KW-0326">Glycosidase</keyword>
<feature type="signal peptide" evidence="7">
    <location>
        <begin position="1"/>
        <end position="23"/>
    </location>
</feature>
<dbReference type="AlphaFoldDB" id="A0A1S1YVA1"/>
<dbReference type="STRING" id="915059.NH26_21995"/>
<evidence type="ECO:0000256" key="2">
    <source>
        <dbReference type="ARBA" id="ARBA00001271"/>
    </source>
</evidence>
<feature type="domain" description="GLAA-B beta-barrel" evidence="9">
    <location>
        <begin position="136"/>
        <end position="232"/>
    </location>
</feature>
<dbReference type="InterPro" id="IPR057275">
    <property type="entry name" value="Beta-barrel_GLAA-B_I"/>
</dbReference>
<comment type="caution">
    <text evidence="11">The sequence shown here is derived from an EMBL/GenBank/DDBJ whole genome shotgun (WGS) entry which is preliminary data.</text>
</comment>
<evidence type="ECO:0000259" key="8">
    <source>
        <dbReference type="Pfam" id="PF13229"/>
    </source>
</evidence>
<evidence type="ECO:0000259" key="10">
    <source>
        <dbReference type="Pfam" id="PF23764"/>
    </source>
</evidence>
<sequence>MKIKFKSIIMLLGITLMTLTTQAEEVIRFSPKKGDRTLEIRTAIENAKDKEIKLVFDKGSYLFKPNSAYEAYNAITNHGNGLKRIAFHMDGFKKVTIEGNNSEFIFHGQIIPFQFDNCENVSVDGVVIDWDIPFSFQGEVVANNKEEGWRELRPFTEGFSWKVKKGKLCFPVIDGFEYQYMGSTLPFNAETKAVAHAACDQTSKPTKVEVLPNGNLRFYEKAKYYAPVGSILHSKGQKGDNRYGPAFHIIRSKDIVITNTVVHHALGMGYLAEKSENITIKNSGVYLREGTDRVVSATADATHFCNVKGDVLVEDCRFENMLDDGTNVHGTYVEVDQVIDAHTVRVKLVHFQQTGFEFTGKGDEIWFIKAPSPARKEINTVKEVKYLNSTYSEITFEEELPKDLSPKDLLENKTYNPVFTMRGCVIKNHRARNIVLKSPLKTVIENNKLSSMMSSILFRGESFYWYESGAVEDVVIQNNEFTNCATSGKEHAVMWITPRLGKDYSVEEGYDHGIKFINNTINTFDSRIVRADRAVKLLIKGNVITQTKDMKPIFPDRPMFDLLNCEDVEISNNTYKGDEKTGIVADEKSAKTLKVKGNKGFKSSI</sequence>
<dbReference type="SUPFAM" id="SSF51126">
    <property type="entry name" value="Pectin lyase-like"/>
    <property type="match status" value="1"/>
</dbReference>
<dbReference type="InterPro" id="IPR006626">
    <property type="entry name" value="PbH1"/>
</dbReference>
<dbReference type="OrthoDB" id="9807299at2"/>
<dbReference type="Pfam" id="PF13229">
    <property type="entry name" value="Beta_helix"/>
    <property type="match status" value="1"/>
</dbReference>
<organism evidence="11 12">
    <name type="scientific">Flammeovirga pacifica</name>
    <dbReference type="NCBI Taxonomy" id="915059"/>
    <lineage>
        <taxon>Bacteria</taxon>
        <taxon>Pseudomonadati</taxon>
        <taxon>Bacteroidota</taxon>
        <taxon>Cytophagia</taxon>
        <taxon>Cytophagales</taxon>
        <taxon>Flammeovirgaceae</taxon>
        <taxon>Flammeovirga</taxon>
    </lineage>
</organism>
<dbReference type="EMBL" id="JRYR02000002">
    <property type="protein sequence ID" value="OHX64783.1"/>
    <property type="molecule type" value="Genomic_DNA"/>
</dbReference>
<evidence type="ECO:0000259" key="9">
    <source>
        <dbReference type="Pfam" id="PF23763"/>
    </source>
</evidence>
<dbReference type="SMART" id="SM00710">
    <property type="entry name" value="PbH1"/>
    <property type="match status" value="5"/>
</dbReference>
<feature type="domain" description="GLAA-B beta-barrel" evidence="10">
    <location>
        <begin position="343"/>
        <end position="410"/>
    </location>
</feature>
<evidence type="ECO:0000256" key="3">
    <source>
        <dbReference type="ARBA" id="ARBA00022729"/>
    </source>
</evidence>
<reference evidence="11 12" key="1">
    <citation type="journal article" date="2012" name="Int. J. Syst. Evol. Microbiol.">
        <title>Flammeovirga pacifica sp. nov., isolated from deep-sea sediment.</title>
        <authorList>
            <person name="Xu H."/>
            <person name="Fu Y."/>
            <person name="Yang N."/>
            <person name="Ding Z."/>
            <person name="Lai Q."/>
            <person name="Zeng R."/>
        </authorList>
    </citation>
    <scope>NUCLEOTIDE SEQUENCE [LARGE SCALE GENOMIC DNA]</scope>
    <source>
        <strain evidence="12">DSM 24597 / LMG 26175 / WPAGA1</strain>
    </source>
</reference>
<dbReference type="InterPro" id="IPR012334">
    <property type="entry name" value="Pectin_lyas_fold"/>
</dbReference>
<accession>A0A1S1YVA1</accession>
<keyword evidence="5" id="KW-0378">Hydrolase</keyword>
<dbReference type="InterPro" id="IPR056441">
    <property type="entry name" value="Beta-barrel_GLAA-B_II"/>
</dbReference>
<name>A0A1S1YVA1_FLAPC</name>
<keyword evidence="3 7" id="KW-0732">Signal</keyword>
<proteinExistence type="predicted"/>
<dbReference type="Proteomes" id="UP000179797">
    <property type="component" value="Unassembled WGS sequence"/>
</dbReference>
<dbReference type="Pfam" id="PF23763">
    <property type="entry name" value="Beta-barrel_GLAA-B_I"/>
    <property type="match status" value="1"/>
</dbReference>
<evidence type="ECO:0000313" key="11">
    <source>
        <dbReference type="EMBL" id="OHX64783.1"/>
    </source>
</evidence>
<comment type="catalytic activity">
    <reaction evidence="2">
        <text>Hydrolysis of terminal, non-reducing branched (1-&gt;3)-alpha-D-galactosidic residues, producing free D-galactose.</text>
        <dbReference type="EC" id="3.2.1.n1"/>
    </reaction>
</comment>
<gene>
    <name evidence="11" type="ORF">NH26_21995</name>
</gene>
<evidence type="ECO:0000256" key="5">
    <source>
        <dbReference type="ARBA" id="ARBA00022801"/>
    </source>
</evidence>
<feature type="chain" id="PRO_5010247685" evidence="7">
    <location>
        <begin position="24"/>
        <end position="605"/>
    </location>
</feature>
<dbReference type="Gene3D" id="2.160.20.10">
    <property type="entry name" value="Single-stranded right-handed beta-helix, Pectin lyase-like"/>
    <property type="match status" value="2"/>
</dbReference>
<evidence type="ECO:0000256" key="1">
    <source>
        <dbReference type="ARBA" id="ARBA00001255"/>
    </source>
</evidence>
<dbReference type="RefSeq" id="WP_052431904.1">
    <property type="nucleotide sequence ID" value="NZ_JRYR02000002.1"/>
</dbReference>
<protein>
    <submittedName>
        <fullName evidence="11">Alpha-galactosidase</fullName>
    </submittedName>
</protein>